<dbReference type="AlphaFoldDB" id="A0A6C0KNT0"/>
<feature type="region of interest" description="Disordered" evidence="1">
    <location>
        <begin position="91"/>
        <end position="112"/>
    </location>
</feature>
<sequence>MKFTLHHQKSSSSYWNGLKELPTEIHVISYDPYIAEFELFTMVCSLHGSISVFDILTGANTGSEKDKDMEAIMTAFQMYMYPKMPISNYGADDKRMKSNSVSKAHPIDPDRS</sequence>
<dbReference type="EMBL" id="MN740938">
    <property type="protein sequence ID" value="QHU18806.1"/>
    <property type="molecule type" value="Genomic_DNA"/>
</dbReference>
<evidence type="ECO:0000256" key="1">
    <source>
        <dbReference type="SAM" id="MobiDB-lite"/>
    </source>
</evidence>
<reference evidence="2" key="1">
    <citation type="journal article" date="2020" name="Nature">
        <title>Giant virus diversity and host interactions through global metagenomics.</title>
        <authorList>
            <person name="Schulz F."/>
            <person name="Roux S."/>
            <person name="Paez-Espino D."/>
            <person name="Jungbluth S."/>
            <person name="Walsh D.A."/>
            <person name="Denef V.J."/>
            <person name="McMahon K.D."/>
            <person name="Konstantinidis K.T."/>
            <person name="Eloe-Fadrosh E.A."/>
            <person name="Kyrpides N.C."/>
            <person name="Woyke T."/>
        </authorList>
    </citation>
    <scope>NUCLEOTIDE SEQUENCE</scope>
    <source>
        <strain evidence="2">GVMAG-S-3300013006-158</strain>
    </source>
</reference>
<evidence type="ECO:0000313" key="2">
    <source>
        <dbReference type="EMBL" id="QHU18806.1"/>
    </source>
</evidence>
<protein>
    <submittedName>
        <fullName evidence="2">Uncharacterized protein</fullName>
    </submittedName>
</protein>
<proteinExistence type="predicted"/>
<organism evidence="2">
    <name type="scientific">viral metagenome</name>
    <dbReference type="NCBI Taxonomy" id="1070528"/>
    <lineage>
        <taxon>unclassified sequences</taxon>
        <taxon>metagenomes</taxon>
        <taxon>organismal metagenomes</taxon>
    </lineage>
</organism>
<name>A0A6C0KNT0_9ZZZZ</name>
<accession>A0A6C0KNT0</accession>